<accession>A0A914AS00</accession>
<feature type="compositionally biased region" description="Polar residues" evidence="1">
    <location>
        <begin position="533"/>
        <end position="547"/>
    </location>
</feature>
<keyword evidence="4" id="KW-1185">Reference proteome</keyword>
<feature type="compositionally biased region" description="Polar residues" evidence="1">
    <location>
        <begin position="367"/>
        <end position="378"/>
    </location>
</feature>
<evidence type="ECO:0000256" key="1">
    <source>
        <dbReference type="SAM" id="MobiDB-lite"/>
    </source>
</evidence>
<organism evidence="3 4">
    <name type="scientific">Patiria miniata</name>
    <name type="common">Bat star</name>
    <name type="synonym">Asterina miniata</name>
    <dbReference type="NCBI Taxonomy" id="46514"/>
    <lineage>
        <taxon>Eukaryota</taxon>
        <taxon>Metazoa</taxon>
        <taxon>Echinodermata</taxon>
        <taxon>Eleutherozoa</taxon>
        <taxon>Asterozoa</taxon>
        <taxon>Asteroidea</taxon>
        <taxon>Valvatacea</taxon>
        <taxon>Valvatida</taxon>
        <taxon>Asterinidae</taxon>
        <taxon>Patiria</taxon>
    </lineage>
</organism>
<dbReference type="InterPro" id="IPR031643">
    <property type="entry name" value="DUF4708"/>
</dbReference>
<feature type="region of interest" description="Disordered" evidence="1">
    <location>
        <begin position="362"/>
        <end position="386"/>
    </location>
</feature>
<feature type="region of interest" description="Disordered" evidence="1">
    <location>
        <begin position="530"/>
        <end position="577"/>
    </location>
</feature>
<dbReference type="OMA" id="WYIQGRD"/>
<dbReference type="Pfam" id="PF15813">
    <property type="entry name" value="DUF4708"/>
    <property type="match status" value="1"/>
</dbReference>
<protein>
    <recommendedName>
        <fullName evidence="2">DUF4708 domain-containing protein</fullName>
    </recommendedName>
</protein>
<dbReference type="Proteomes" id="UP000887568">
    <property type="component" value="Unplaced"/>
</dbReference>
<feature type="compositionally biased region" description="Basic and acidic residues" evidence="1">
    <location>
        <begin position="650"/>
        <end position="671"/>
    </location>
</feature>
<sequence length="745" mass="82113">MASKSSASSIFFASTPNFKDLCSVTLQVQENTEGGMTPSKYVGSQPQIVKCRQLIFTEPGVLASPSLQQEGYIYAVLQQSVWKSGRLQARCQKMGLVVNKPMRVISPVFQACLAYTIRARMAPLWNKAGNWYIQGRDFLLNSGRVAAVDLELNVTEAEICLVLRPLMVKLPQSSLIDFEVCQPILDQFFLSANNVISEYSIDNKWCYVLPSLKKGKVVSISHEIPSTSPFKTYKEIRRYWKNAYGYRLPETDVGVLYYNVYFPAIGPTLFTYPEFCIRKDEPILQARIDPAPILNAFLTDLQYKVSSVCGTAFEVTPKAQYINTGLFPTGKEEAKLSQLNLSSTPPPTSVRRIPSRPISLQGCPAPNSFTPTPSLSQHTPTPSYRSPTYPLSGTVGDFNASFSIAGRVSIPAATNRVAQTPQTDGQYAAHTGYTYPGPVYNNVNIFSVSTALSPPARQTSFRPVLPKQALNNFSFSAANMWNDTAYSNPVVNKTTYSSIQSTNQCIPVATMMGSNQSNMQMHQRIIPKFVPQRSRTSHNIPASSTSSRYDDLSPRIVPSFHPSRQVNQHPKTQVRPSTFTASLQCTSLGAAGLSTPPQKPQNSHPDRPKPTKPSFAPSFPRKDSSQAAKAPAVKKKVQQTLDGIVVKAPKRAELQKQDCGKTAKRKSKDDNGNGPPASKKARSKPKVQEEVNVQSLAINDQLSKVNTVTLATWLKNKGIPVKAKEKKSDLMQKVANFIHANSIED</sequence>
<feature type="compositionally biased region" description="Polar residues" evidence="1">
    <location>
        <begin position="562"/>
        <end position="577"/>
    </location>
</feature>
<dbReference type="RefSeq" id="XP_038066552.1">
    <property type="nucleotide sequence ID" value="XM_038210624.1"/>
</dbReference>
<evidence type="ECO:0000259" key="2">
    <source>
        <dbReference type="Pfam" id="PF15813"/>
    </source>
</evidence>
<proteinExistence type="predicted"/>
<evidence type="ECO:0000313" key="3">
    <source>
        <dbReference type="EnsemblMetazoa" id="XP_038066552.1"/>
    </source>
</evidence>
<feature type="region of interest" description="Disordered" evidence="1">
    <location>
        <begin position="589"/>
        <end position="688"/>
    </location>
</feature>
<dbReference type="PANTHER" id="PTHR28495">
    <property type="entry name" value="HYPOTHETICAL PROTEIN LOC100359752"/>
    <property type="match status" value="1"/>
</dbReference>
<dbReference type="AlphaFoldDB" id="A0A914AS00"/>
<dbReference type="OrthoDB" id="6285995at2759"/>
<reference evidence="3" key="1">
    <citation type="submission" date="2022-11" db="UniProtKB">
        <authorList>
            <consortium name="EnsemblMetazoa"/>
        </authorList>
    </citation>
    <scope>IDENTIFICATION</scope>
</reference>
<dbReference type="GeneID" id="119736608"/>
<evidence type="ECO:0000313" key="4">
    <source>
        <dbReference type="Proteomes" id="UP000887568"/>
    </source>
</evidence>
<dbReference type="PANTHER" id="PTHR28495:SF1">
    <property type="entry name" value="GENE, 17266-RELATED"/>
    <property type="match status" value="1"/>
</dbReference>
<dbReference type="EnsemblMetazoa" id="XM_038210624.1">
    <property type="protein sequence ID" value="XP_038066552.1"/>
    <property type="gene ID" value="LOC119736608"/>
</dbReference>
<feature type="domain" description="DUF4708" evidence="2">
    <location>
        <begin position="9"/>
        <end position="279"/>
    </location>
</feature>
<name>A0A914AS00_PATMI</name>